<dbReference type="GO" id="GO:1900376">
    <property type="term" value="P:regulation of secondary metabolite biosynthetic process"/>
    <property type="evidence" value="ECO:0007669"/>
    <property type="project" value="TreeGrafter"/>
</dbReference>
<organism evidence="8 9">
    <name type="scientific">Robinsoniella peoriensis</name>
    <dbReference type="NCBI Taxonomy" id="180332"/>
    <lineage>
        <taxon>Bacteria</taxon>
        <taxon>Bacillati</taxon>
        <taxon>Bacillota</taxon>
        <taxon>Clostridia</taxon>
        <taxon>Lachnospirales</taxon>
        <taxon>Lachnospiraceae</taxon>
        <taxon>Robinsoniella</taxon>
    </lineage>
</organism>
<evidence type="ECO:0000256" key="2">
    <source>
        <dbReference type="ARBA" id="ARBA00022491"/>
    </source>
</evidence>
<keyword evidence="4" id="KW-0805">Transcription regulation</keyword>
<feature type="binding site" evidence="7">
    <location>
        <position position="85"/>
    </location>
    <ligand>
        <name>Zn(2+)</name>
        <dbReference type="ChEBI" id="CHEBI:29105"/>
    </ligand>
</feature>
<name>A0A4U8Q003_9FIRM</name>
<dbReference type="Proteomes" id="UP000306509">
    <property type="component" value="Unassembled WGS sequence"/>
</dbReference>
<keyword evidence="2" id="KW-0678">Repressor</keyword>
<evidence type="ECO:0000256" key="5">
    <source>
        <dbReference type="ARBA" id="ARBA00023125"/>
    </source>
</evidence>
<dbReference type="OrthoDB" id="8659436at2"/>
<keyword evidence="6" id="KW-0804">Transcription</keyword>
<dbReference type="PANTHER" id="PTHR33202">
    <property type="entry name" value="ZINC UPTAKE REGULATION PROTEIN"/>
    <property type="match status" value="1"/>
</dbReference>
<dbReference type="SUPFAM" id="SSF46785">
    <property type="entry name" value="Winged helix' DNA-binding domain"/>
    <property type="match status" value="1"/>
</dbReference>
<dbReference type="EMBL" id="QGQD01000107">
    <property type="protein sequence ID" value="TLC97930.1"/>
    <property type="molecule type" value="Genomic_DNA"/>
</dbReference>
<evidence type="ECO:0000313" key="9">
    <source>
        <dbReference type="Proteomes" id="UP000306509"/>
    </source>
</evidence>
<dbReference type="RefSeq" id="WP_027295618.1">
    <property type="nucleotide sequence ID" value="NZ_CABMJZ010000132.1"/>
</dbReference>
<sequence>MATLKYSKQRESIIEFLATRKDHPTADTVYMNIREQFPKISLGTVYRNLALLSDLGEITKIVTGDGADRFDYNTNPHNHFVCTKCHSVLDLEMDNIDEIVNVAQKDFSGKIDGYITHFMGVCPDCIKKS</sequence>
<comment type="cofactor">
    <cofactor evidence="7">
        <name>Zn(2+)</name>
        <dbReference type="ChEBI" id="CHEBI:29105"/>
    </cofactor>
    <text evidence="7">Binds 1 zinc ion per subunit.</text>
</comment>
<accession>A0A4U8Q003</accession>
<dbReference type="GO" id="GO:0045892">
    <property type="term" value="P:negative regulation of DNA-templated transcription"/>
    <property type="evidence" value="ECO:0007669"/>
    <property type="project" value="TreeGrafter"/>
</dbReference>
<keyword evidence="9" id="KW-1185">Reference proteome</keyword>
<dbReference type="Gene3D" id="1.10.10.10">
    <property type="entry name" value="Winged helix-like DNA-binding domain superfamily/Winged helix DNA-binding domain"/>
    <property type="match status" value="1"/>
</dbReference>
<proteinExistence type="inferred from homology"/>
<evidence type="ECO:0000256" key="3">
    <source>
        <dbReference type="ARBA" id="ARBA00022833"/>
    </source>
</evidence>
<dbReference type="InterPro" id="IPR036390">
    <property type="entry name" value="WH_DNA-bd_sf"/>
</dbReference>
<dbReference type="AlphaFoldDB" id="A0A4U8Q003"/>
<comment type="caution">
    <text evidence="8">The sequence shown here is derived from an EMBL/GenBank/DDBJ whole genome shotgun (WGS) entry which is preliminary data.</text>
</comment>
<keyword evidence="3 7" id="KW-0862">Zinc</keyword>
<comment type="similarity">
    <text evidence="1">Belongs to the Fur family.</text>
</comment>
<dbReference type="GO" id="GO:0000976">
    <property type="term" value="F:transcription cis-regulatory region binding"/>
    <property type="evidence" value="ECO:0007669"/>
    <property type="project" value="TreeGrafter"/>
</dbReference>
<dbReference type="Pfam" id="PF01475">
    <property type="entry name" value="FUR"/>
    <property type="match status" value="1"/>
</dbReference>
<evidence type="ECO:0000256" key="7">
    <source>
        <dbReference type="PIRSR" id="PIRSR602481-1"/>
    </source>
</evidence>
<feature type="binding site" evidence="7">
    <location>
        <position position="122"/>
    </location>
    <ligand>
        <name>Zn(2+)</name>
        <dbReference type="ChEBI" id="CHEBI:29105"/>
    </ligand>
</feature>
<dbReference type="InterPro" id="IPR043135">
    <property type="entry name" value="Fur_C"/>
</dbReference>
<protein>
    <submittedName>
        <fullName evidence="8">Peroxide-responsive repressor PerR</fullName>
    </submittedName>
</protein>
<dbReference type="InterPro" id="IPR036388">
    <property type="entry name" value="WH-like_DNA-bd_sf"/>
</dbReference>
<evidence type="ECO:0000256" key="6">
    <source>
        <dbReference type="ARBA" id="ARBA00023163"/>
    </source>
</evidence>
<evidence type="ECO:0000313" key="8">
    <source>
        <dbReference type="EMBL" id="TLC97930.1"/>
    </source>
</evidence>
<evidence type="ECO:0000256" key="1">
    <source>
        <dbReference type="ARBA" id="ARBA00007957"/>
    </source>
</evidence>
<dbReference type="STRING" id="180332.GCA_000797495_01780"/>
<gene>
    <name evidence="8" type="primary">perR_2</name>
    <name evidence="8" type="ORF">DSM106044_05295</name>
</gene>
<reference evidence="8 9" key="1">
    <citation type="journal article" date="2019" name="Anaerobe">
        <title>Detection of Robinsoniella peoriensis in multiple bone samples of a trauma patient.</title>
        <authorList>
            <person name="Schrottner P."/>
            <person name="Hartwich K."/>
            <person name="Bunk B."/>
            <person name="Schober I."/>
            <person name="Helbig S."/>
            <person name="Rudolph W.W."/>
            <person name="Gunzer F."/>
        </authorList>
    </citation>
    <scope>NUCLEOTIDE SEQUENCE [LARGE SCALE GENOMIC DNA]</scope>
    <source>
        <strain evidence="8 9">DSM 106044</strain>
    </source>
</reference>
<dbReference type="PANTHER" id="PTHR33202:SF7">
    <property type="entry name" value="FERRIC UPTAKE REGULATION PROTEIN"/>
    <property type="match status" value="1"/>
</dbReference>
<dbReference type="GO" id="GO:0008270">
    <property type="term" value="F:zinc ion binding"/>
    <property type="evidence" value="ECO:0007669"/>
    <property type="project" value="TreeGrafter"/>
</dbReference>
<feature type="binding site" evidence="7">
    <location>
        <position position="82"/>
    </location>
    <ligand>
        <name>Zn(2+)</name>
        <dbReference type="ChEBI" id="CHEBI:29105"/>
    </ligand>
</feature>
<keyword evidence="7" id="KW-0479">Metal-binding</keyword>
<dbReference type="GO" id="GO:0003700">
    <property type="term" value="F:DNA-binding transcription factor activity"/>
    <property type="evidence" value="ECO:0007669"/>
    <property type="project" value="InterPro"/>
</dbReference>
<dbReference type="Gene3D" id="3.30.1490.190">
    <property type="match status" value="1"/>
</dbReference>
<keyword evidence="5" id="KW-0238">DNA-binding</keyword>
<feature type="binding site" evidence="7">
    <location>
        <position position="125"/>
    </location>
    <ligand>
        <name>Zn(2+)</name>
        <dbReference type="ChEBI" id="CHEBI:29105"/>
    </ligand>
</feature>
<dbReference type="CDD" id="cd07153">
    <property type="entry name" value="Fur_like"/>
    <property type="match status" value="1"/>
</dbReference>
<evidence type="ECO:0000256" key="4">
    <source>
        <dbReference type="ARBA" id="ARBA00023015"/>
    </source>
</evidence>
<dbReference type="InterPro" id="IPR002481">
    <property type="entry name" value="FUR"/>
</dbReference>